<dbReference type="Pfam" id="PF02770">
    <property type="entry name" value="Acyl-CoA_dh_M"/>
    <property type="match status" value="1"/>
</dbReference>
<protein>
    <recommendedName>
        <fullName evidence="11">Acyl-CoA dehydrogenase/oxidase C-terminal domain-containing protein</fullName>
    </recommendedName>
</protein>
<evidence type="ECO:0000256" key="3">
    <source>
        <dbReference type="ARBA" id="ARBA00022827"/>
    </source>
</evidence>
<dbReference type="SUPFAM" id="SSF47203">
    <property type="entry name" value="Acyl-CoA dehydrogenase C-terminal domain-like"/>
    <property type="match status" value="1"/>
</dbReference>
<keyword evidence="3 4" id="KW-0274">FAD</keyword>
<dbReference type="EMBL" id="VCGU01000010">
    <property type="protein sequence ID" value="TRY68825.1"/>
    <property type="molecule type" value="Genomic_DNA"/>
</dbReference>
<keyword evidence="4" id="KW-0560">Oxidoreductase</keyword>
<dbReference type="Gene3D" id="2.40.110.20">
    <property type="match status" value="1"/>
</dbReference>
<dbReference type="InterPro" id="IPR052904">
    <property type="entry name" value="Acyl-CoA_dehydrogenase-like"/>
</dbReference>
<organism evidence="9 10">
    <name type="scientific">Tigriopus californicus</name>
    <name type="common">Marine copepod</name>
    <dbReference type="NCBI Taxonomy" id="6832"/>
    <lineage>
        <taxon>Eukaryota</taxon>
        <taxon>Metazoa</taxon>
        <taxon>Ecdysozoa</taxon>
        <taxon>Arthropoda</taxon>
        <taxon>Crustacea</taxon>
        <taxon>Multicrustacea</taxon>
        <taxon>Hexanauplia</taxon>
        <taxon>Copepoda</taxon>
        <taxon>Harpacticoida</taxon>
        <taxon>Harpacticidae</taxon>
        <taxon>Tigriopus</taxon>
    </lineage>
</organism>
<dbReference type="Gene3D" id="6.10.250.600">
    <property type="match status" value="1"/>
</dbReference>
<name>A0A553NTR4_TIGCA</name>
<evidence type="ECO:0000256" key="4">
    <source>
        <dbReference type="RuleBase" id="RU362125"/>
    </source>
</evidence>
<dbReference type="InterPro" id="IPR053998">
    <property type="entry name" value="ACDH-11_C"/>
</dbReference>
<evidence type="ECO:0000259" key="5">
    <source>
        <dbReference type="Pfam" id="PF00441"/>
    </source>
</evidence>
<evidence type="ECO:0000256" key="2">
    <source>
        <dbReference type="ARBA" id="ARBA00022630"/>
    </source>
</evidence>
<comment type="cofactor">
    <cofactor evidence="4">
        <name>FAD</name>
        <dbReference type="ChEBI" id="CHEBI:57692"/>
    </cofactor>
</comment>
<dbReference type="Proteomes" id="UP000318571">
    <property type="component" value="Chromosome 1"/>
</dbReference>
<dbReference type="PANTHER" id="PTHR42707">
    <property type="entry name" value="ACYL-COA DEHYDROGENASE"/>
    <property type="match status" value="1"/>
</dbReference>
<feature type="domain" description="Adaptive response protein AidB N-terminal" evidence="7">
    <location>
        <begin position="58"/>
        <end position="200"/>
    </location>
</feature>
<reference evidence="9 10" key="1">
    <citation type="journal article" date="2018" name="Nat. Ecol. Evol.">
        <title>Genomic signatures of mitonuclear coevolution across populations of Tigriopus californicus.</title>
        <authorList>
            <person name="Barreto F.S."/>
            <person name="Watson E.T."/>
            <person name="Lima T.G."/>
            <person name="Willett C.S."/>
            <person name="Edmands S."/>
            <person name="Li W."/>
            <person name="Burton R.S."/>
        </authorList>
    </citation>
    <scope>NUCLEOTIDE SEQUENCE [LARGE SCALE GENOMIC DNA]</scope>
    <source>
        <strain evidence="9 10">San Diego</strain>
    </source>
</reference>
<feature type="domain" description="Acyl-CoA oxidase/dehydrogenase middle" evidence="6">
    <location>
        <begin position="214"/>
        <end position="318"/>
    </location>
</feature>
<feature type="domain" description="Acyl-CoA dehydrogenase 11-like C-terminal" evidence="8">
    <location>
        <begin position="493"/>
        <end position="611"/>
    </location>
</feature>
<dbReference type="Pfam" id="PF00441">
    <property type="entry name" value="Acyl-CoA_dh_1"/>
    <property type="match status" value="1"/>
</dbReference>
<dbReference type="InterPro" id="IPR009100">
    <property type="entry name" value="AcylCoA_DH/oxidase_NM_dom_sf"/>
</dbReference>
<dbReference type="Gene3D" id="1.20.140.10">
    <property type="entry name" value="Butyryl-CoA Dehydrogenase, subunit A, domain 3"/>
    <property type="match status" value="1"/>
</dbReference>
<dbReference type="Pfam" id="PF18158">
    <property type="entry name" value="AidB_N"/>
    <property type="match status" value="1"/>
</dbReference>
<feature type="domain" description="Acyl-CoA dehydrogenase/oxidase C-terminal" evidence="5">
    <location>
        <begin position="329"/>
        <end position="487"/>
    </location>
</feature>
<dbReference type="STRING" id="6832.A0A553NTR4"/>
<dbReference type="InterPro" id="IPR036250">
    <property type="entry name" value="AcylCo_DH-like_C"/>
</dbReference>
<evidence type="ECO:0000259" key="8">
    <source>
        <dbReference type="Pfam" id="PF22217"/>
    </source>
</evidence>
<dbReference type="InterPro" id="IPR009075">
    <property type="entry name" value="AcylCo_DH/oxidase_C"/>
</dbReference>
<evidence type="ECO:0008006" key="11">
    <source>
        <dbReference type="Google" id="ProtNLM"/>
    </source>
</evidence>
<dbReference type="OMA" id="IEMVAMT"/>
<keyword evidence="2 4" id="KW-0285">Flavoprotein</keyword>
<accession>A0A553NTR4</accession>
<dbReference type="InterPro" id="IPR041504">
    <property type="entry name" value="AidB_N"/>
</dbReference>
<gene>
    <name evidence="9" type="ORF">TCAL_15129</name>
</gene>
<keyword evidence="10" id="KW-1185">Reference proteome</keyword>
<dbReference type="InterPro" id="IPR006091">
    <property type="entry name" value="Acyl-CoA_Oxase/DH_mid-dom"/>
</dbReference>
<comment type="caution">
    <text evidence="9">The sequence shown here is derived from an EMBL/GenBank/DDBJ whole genome shotgun (WGS) entry which is preliminary data.</text>
</comment>
<sequence length="666" mass="73615">MYLRGALGIPYPVRWKSSAPPATTPWPKPALAARSIERLPYAKARTGIFVQEEPDWPNAYTSNPFVRRNLARLCPPPVLESIEPDLEGFGQRVSTDIWSLGRECEDNPPYLKQTNAWGRRVDEIVTCPAWRAQKAIAAQEGLVAIAYERNQAEYSRIYQAVKLFMYGPASGLYCCPLAMTDGAAQTLQAHQVDLPEAWAHLTSRDPAQFWTSGQWMTEKRGGSDVAHGTETLAVPTDQPGLFHLHGYKWFSSATDADMTLALARIVDGQGQSVAGNKGISMFFVKVRDAQGRLNGIEVCKLKNKLGTRQLPTAELLLDGTVAELVSSPGRGIPSIASMLTITRLHNILNSVSYPRRMITLARDYAMKRTAFGQPIAQKVLHAQTLARMEVEIRGCECLMLDIARMIGLDDVHHISDQDSLILRIMTPVAKLYTAKQSVALNSEGLECFGGQGYIEDTGLPGMLRDSQVLPIWEGTSNVMSLDVIRALIKTNGEALQAFEARVSAVAGLASKSNLGTIQESAEAIRKSARAILHFATERPDQLEKASRDLSVSLAHTYIATLLTEHALSEFASESDVVTLRHWLQRDLSPVSTKFSQGVYEDDVKSYQSLVFDGYNPNESRGNQNLISMGSNRFTGTLHSLNGFRVKFQGTQRLQLAWFDPREDSDC</sequence>
<dbReference type="PANTHER" id="PTHR42707:SF2">
    <property type="entry name" value="ACD11 DEHYDROGENASE"/>
    <property type="match status" value="1"/>
</dbReference>
<evidence type="ECO:0000256" key="1">
    <source>
        <dbReference type="ARBA" id="ARBA00009347"/>
    </source>
</evidence>
<proteinExistence type="inferred from homology"/>
<dbReference type="SUPFAM" id="SSF56645">
    <property type="entry name" value="Acyl-CoA dehydrogenase NM domain-like"/>
    <property type="match status" value="1"/>
</dbReference>
<comment type="similarity">
    <text evidence="1 4">Belongs to the acyl-CoA dehydrogenase family.</text>
</comment>
<evidence type="ECO:0000259" key="6">
    <source>
        <dbReference type="Pfam" id="PF02770"/>
    </source>
</evidence>
<evidence type="ECO:0000313" key="10">
    <source>
        <dbReference type="Proteomes" id="UP000318571"/>
    </source>
</evidence>
<dbReference type="AlphaFoldDB" id="A0A553NTR4"/>
<dbReference type="Pfam" id="PF22217">
    <property type="entry name" value="ACDH-11_C"/>
    <property type="match status" value="1"/>
</dbReference>
<evidence type="ECO:0000259" key="7">
    <source>
        <dbReference type="Pfam" id="PF18158"/>
    </source>
</evidence>
<evidence type="ECO:0000313" key="9">
    <source>
        <dbReference type="EMBL" id="TRY68825.1"/>
    </source>
</evidence>
<dbReference type="GO" id="GO:0003995">
    <property type="term" value="F:acyl-CoA dehydrogenase activity"/>
    <property type="evidence" value="ECO:0007669"/>
    <property type="project" value="TreeGrafter"/>
</dbReference>